<evidence type="ECO:0000313" key="3">
    <source>
        <dbReference type="Proteomes" id="UP000658278"/>
    </source>
</evidence>
<dbReference type="SUPFAM" id="SSF55486">
    <property type="entry name" value="Metalloproteases ('zincins'), catalytic domain"/>
    <property type="match status" value="1"/>
</dbReference>
<organism evidence="2 3">
    <name type="scientific">Haloferula rosea</name>
    <dbReference type="NCBI Taxonomy" id="490093"/>
    <lineage>
        <taxon>Bacteria</taxon>
        <taxon>Pseudomonadati</taxon>
        <taxon>Verrucomicrobiota</taxon>
        <taxon>Verrucomicrobiia</taxon>
        <taxon>Verrucomicrobiales</taxon>
        <taxon>Verrucomicrobiaceae</taxon>
        <taxon>Haloferula</taxon>
    </lineage>
</organism>
<sequence>MRLPILLTGALTPWVGAINIEIDYSYDTNGWFNPAERRLALEKAAEFYENLISDTLLRIDPSEFSQASWTVSVRNPQTGGTVSLTNPVVPEDTIIVFAGARELGGNVRGQGGNSGYSAGGFNSWFSRIRARGNPGADVSQPSQATDYAPSFGFVSFDTTTDFNFSLTQNLSGTDFIPVALHELGHVLGIGIADSWDNLISGSVFTGPASNEAAGGNPAVQSGGGHFNQSVSDKPAYGSFGTPHGTSAPVMMRPSLESISGILTVASDLDLAALVDIGWEVTPPINPSYPSLGPTSTEITWPSSSFRDYVIEKTTDLDFASPITYSEDGDGSVISWTDPSPTPGRAFYRIQSTPDGAPSALATPLQMSTAAEKDVYRTIEVEPRWVEGCGCDGH</sequence>
<comment type="caution">
    <text evidence="2">The sequence shown here is derived from an EMBL/GenBank/DDBJ whole genome shotgun (WGS) entry which is preliminary data.</text>
</comment>
<dbReference type="Proteomes" id="UP000658278">
    <property type="component" value="Unassembled WGS sequence"/>
</dbReference>
<reference evidence="2" key="1">
    <citation type="submission" date="2021-01" db="EMBL/GenBank/DDBJ databases">
        <title>Modified the classification status of verrucomicrobia.</title>
        <authorList>
            <person name="Feng X."/>
        </authorList>
    </citation>
    <scope>NUCLEOTIDE SEQUENCE</scope>
    <source>
        <strain evidence="2">KCTC 22201</strain>
    </source>
</reference>
<accession>A0A934VFD0</accession>
<dbReference type="Gene3D" id="3.40.390.10">
    <property type="entry name" value="Collagenase (Catalytic Domain)"/>
    <property type="match status" value="1"/>
</dbReference>
<evidence type="ECO:0000256" key="1">
    <source>
        <dbReference type="SAM" id="MobiDB-lite"/>
    </source>
</evidence>
<proteinExistence type="predicted"/>
<dbReference type="EMBL" id="JAENII010000003">
    <property type="protein sequence ID" value="MBK1826430.1"/>
    <property type="molecule type" value="Genomic_DNA"/>
</dbReference>
<name>A0A934VFD0_9BACT</name>
<dbReference type="AlphaFoldDB" id="A0A934VFD0"/>
<dbReference type="InterPro" id="IPR024079">
    <property type="entry name" value="MetalloPept_cat_dom_sf"/>
</dbReference>
<keyword evidence="3" id="KW-1185">Reference proteome</keyword>
<evidence type="ECO:0000313" key="2">
    <source>
        <dbReference type="EMBL" id="MBK1826430.1"/>
    </source>
</evidence>
<feature type="region of interest" description="Disordered" evidence="1">
    <location>
        <begin position="211"/>
        <end position="234"/>
    </location>
</feature>
<evidence type="ECO:0008006" key="4">
    <source>
        <dbReference type="Google" id="ProtNLM"/>
    </source>
</evidence>
<gene>
    <name evidence="2" type="ORF">JIN81_05335</name>
</gene>
<dbReference type="RefSeq" id="WP_200277382.1">
    <property type="nucleotide sequence ID" value="NZ_JAENII010000003.1"/>
</dbReference>
<dbReference type="GO" id="GO:0008237">
    <property type="term" value="F:metallopeptidase activity"/>
    <property type="evidence" value="ECO:0007669"/>
    <property type="project" value="InterPro"/>
</dbReference>
<protein>
    <recommendedName>
        <fullName evidence="4">Peptidase M10 metallopeptidase domain-containing protein</fullName>
    </recommendedName>
</protein>